<dbReference type="PANTHER" id="PTHR33133">
    <property type="entry name" value="OS08G0107100 PROTEIN-RELATED"/>
    <property type="match status" value="1"/>
</dbReference>
<sequence length="338" mass="39541">MDREQEDMQFLGLFGIYLESFKIIFNFRRTFTKITLALILPLSFIFLAHIDVSEYLLRKIIRTENQRDRFQEGSYRYTKLSDVLSSEWAAFWLVKFIYFTFFLVFSLLSTSAVVYTVASIYTGRDVTFKKVMSVVPKVWKRLMVTFLCAFLAFFLYNVVAVLTIIVLSIIILSFPTEYIDKIDQFFPFVIMILYTMGFVYMNVVWQLASVVSVLEDMKGFKAMTKSRNLIKGKMWIAMVIFFKLNLAMIGIQILFERVVVRRGSFGITGRLGFGFLCLLMLFKVFLFGLVIQTVIYFVCKSYHHENIDKSSLSDHLEVYLGEYVPLKSKDVQLEQFEV</sequence>
<feature type="transmembrane region" description="Helical" evidence="1">
    <location>
        <begin position="273"/>
        <end position="299"/>
    </location>
</feature>
<accession>A0AAV6IEX1</accession>
<evidence type="ECO:0008006" key="4">
    <source>
        <dbReference type="Google" id="ProtNLM"/>
    </source>
</evidence>
<gene>
    <name evidence="2" type="ORF">RHGRI_031758</name>
</gene>
<evidence type="ECO:0000256" key="1">
    <source>
        <dbReference type="SAM" id="Phobius"/>
    </source>
</evidence>
<keyword evidence="3" id="KW-1185">Reference proteome</keyword>
<comment type="caution">
    <text evidence="2">The sequence shown here is derived from an EMBL/GenBank/DDBJ whole genome shotgun (WGS) entry which is preliminary data.</text>
</comment>
<dbReference type="EMBL" id="JACTNZ010000011">
    <property type="protein sequence ID" value="KAG5525184.1"/>
    <property type="molecule type" value="Genomic_DNA"/>
</dbReference>
<feature type="transmembrane region" description="Helical" evidence="1">
    <location>
        <begin position="235"/>
        <end position="253"/>
    </location>
</feature>
<keyword evidence="1" id="KW-1133">Transmembrane helix</keyword>
<reference evidence="2" key="1">
    <citation type="submission" date="2020-08" db="EMBL/GenBank/DDBJ databases">
        <title>Plant Genome Project.</title>
        <authorList>
            <person name="Zhang R.-G."/>
        </authorList>
    </citation>
    <scope>NUCLEOTIDE SEQUENCE</scope>
    <source>
        <strain evidence="2">WSP0</strain>
        <tissue evidence="2">Leaf</tissue>
    </source>
</reference>
<evidence type="ECO:0000313" key="3">
    <source>
        <dbReference type="Proteomes" id="UP000823749"/>
    </source>
</evidence>
<feature type="transmembrane region" description="Helical" evidence="1">
    <location>
        <begin position="96"/>
        <end position="121"/>
    </location>
</feature>
<organism evidence="2 3">
    <name type="scientific">Rhododendron griersonianum</name>
    <dbReference type="NCBI Taxonomy" id="479676"/>
    <lineage>
        <taxon>Eukaryota</taxon>
        <taxon>Viridiplantae</taxon>
        <taxon>Streptophyta</taxon>
        <taxon>Embryophyta</taxon>
        <taxon>Tracheophyta</taxon>
        <taxon>Spermatophyta</taxon>
        <taxon>Magnoliopsida</taxon>
        <taxon>eudicotyledons</taxon>
        <taxon>Gunneridae</taxon>
        <taxon>Pentapetalae</taxon>
        <taxon>asterids</taxon>
        <taxon>Ericales</taxon>
        <taxon>Ericaceae</taxon>
        <taxon>Ericoideae</taxon>
        <taxon>Rhodoreae</taxon>
        <taxon>Rhododendron</taxon>
    </lineage>
</organism>
<protein>
    <recommendedName>
        <fullName evidence="4">Transmembrane protein</fullName>
    </recommendedName>
</protein>
<dbReference type="PANTHER" id="PTHR33133:SF51">
    <property type="entry name" value="THH1_TOM1_TOM3 DOMAIN-CONTAINING PROTEIN"/>
    <property type="match status" value="1"/>
</dbReference>
<feature type="transmembrane region" description="Helical" evidence="1">
    <location>
        <begin position="185"/>
        <end position="214"/>
    </location>
</feature>
<dbReference type="AlphaFoldDB" id="A0AAV6IEX1"/>
<evidence type="ECO:0000313" key="2">
    <source>
        <dbReference type="EMBL" id="KAG5525184.1"/>
    </source>
</evidence>
<keyword evidence="1" id="KW-0472">Membrane</keyword>
<proteinExistence type="predicted"/>
<name>A0AAV6IEX1_9ERIC</name>
<keyword evidence="1" id="KW-0812">Transmembrane</keyword>
<feature type="transmembrane region" description="Helical" evidence="1">
    <location>
        <begin position="31"/>
        <end position="50"/>
    </location>
</feature>
<feature type="transmembrane region" description="Helical" evidence="1">
    <location>
        <begin position="142"/>
        <end position="173"/>
    </location>
</feature>
<dbReference type="Proteomes" id="UP000823749">
    <property type="component" value="Chromosome 11"/>
</dbReference>